<comment type="caution">
    <text evidence="1">The sequence shown here is derived from an EMBL/GenBank/DDBJ whole genome shotgun (WGS) entry which is preliminary data.</text>
</comment>
<accession>W4M101</accession>
<sequence>MKHLRPIYGWQLTLKYLLSKTCDKTRRLVETVIGQLSDHFQIEKVRARDVWHLTSRVARKVLAHTVAVFLNRQLGRAPLQFEVLITA</sequence>
<name>W4M101_9BACT</name>
<keyword evidence="2" id="KW-1185">Reference proteome</keyword>
<protein>
    <recommendedName>
        <fullName evidence="3">Transposase DDE domain-containing protein</fullName>
    </recommendedName>
</protein>
<evidence type="ECO:0000313" key="1">
    <source>
        <dbReference type="EMBL" id="ETX03337.1"/>
    </source>
</evidence>
<evidence type="ECO:0008006" key="3">
    <source>
        <dbReference type="Google" id="ProtNLM"/>
    </source>
</evidence>
<dbReference type="AlphaFoldDB" id="W4M101"/>
<dbReference type="EMBL" id="AZHX01001446">
    <property type="protein sequence ID" value="ETX03337.1"/>
    <property type="molecule type" value="Genomic_DNA"/>
</dbReference>
<dbReference type="Proteomes" id="UP000019140">
    <property type="component" value="Unassembled WGS sequence"/>
</dbReference>
<dbReference type="PATRIC" id="fig|1429439.4.peg.5722"/>
<reference evidence="1 2" key="1">
    <citation type="journal article" date="2014" name="Nature">
        <title>An environmental bacterial taxon with a large and distinct metabolic repertoire.</title>
        <authorList>
            <person name="Wilson M.C."/>
            <person name="Mori T."/>
            <person name="Ruckert C."/>
            <person name="Uria A.R."/>
            <person name="Helf M.J."/>
            <person name="Takada K."/>
            <person name="Gernert C."/>
            <person name="Steffens U.A."/>
            <person name="Heycke N."/>
            <person name="Schmitt S."/>
            <person name="Rinke C."/>
            <person name="Helfrich E.J."/>
            <person name="Brachmann A.O."/>
            <person name="Gurgui C."/>
            <person name="Wakimoto T."/>
            <person name="Kracht M."/>
            <person name="Crusemann M."/>
            <person name="Hentschel U."/>
            <person name="Abe I."/>
            <person name="Matsunaga S."/>
            <person name="Kalinowski J."/>
            <person name="Takeyama H."/>
            <person name="Piel J."/>
        </authorList>
    </citation>
    <scope>NUCLEOTIDE SEQUENCE [LARGE SCALE GENOMIC DNA]</scope>
    <source>
        <strain evidence="2">TSY2</strain>
    </source>
</reference>
<dbReference type="HOGENOM" id="CLU_2477584_0_0_7"/>
<proteinExistence type="predicted"/>
<evidence type="ECO:0000313" key="2">
    <source>
        <dbReference type="Proteomes" id="UP000019140"/>
    </source>
</evidence>
<gene>
    <name evidence="1" type="ORF">ETSY2_33760</name>
</gene>
<organism evidence="1 2">
    <name type="scientific">Candidatus Entotheonella gemina</name>
    <dbReference type="NCBI Taxonomy" id="1429439"/>
    <lineage>
        <taxon>Bacteria</taxon>
        <taxon>Pseudomonadati</taxon>
        <taxon>Nitrospinota/Tectimicrobiota group</taxon>
        <taxon>Candidatus Tectimicrobiota</taxon>
        <taxon>Candidatus Entotheonellia</taxon>
        <taxon>Candidatus Entotheonellales</taxon>
        <taxon>Candidatus Entotheonellaceae</taxon>
        <taxon>Candidatus Entotheonella</taxon>
    </lineage>
</organism>